<protein>
    <recommendedName>
        <fullName evidence="4">Coiled-coil alpha-helical rod protein 1</fullName>
    </recommendedName>
    <alternativeName>
        <fullName evidence="10">Alpha-helical coiled-coil rod protein</fullName>
    </alternativeName>
</protein>
<keyword evidence="8 11" id="KW-0175">Coiled coil</keyword>
<feature type="coiled-coil region" evidence="11">
    <location>
        <begin position="125"/>
        <end position="310"/>
    </location>
</feature>
<dbReference type="PANTHER" id="PTHR46822:SF1">
    <property type="entry name" value="COILED-COIL ALPHA-HELICAL ROD PROTEIN 1"/>
    <property type="match status" value="1"/>
</dbReference>
<evidence type="ECO:0000256" key="7">
    <source>
        <dbReference type="ARBA" id="ARBA00022782"/>
    </source>
</evidence>
<evidence type="ECO:0000256" key="6">
    <source>
        <dbReference type="ARBA" id="ARBA00022490"/>
    </source>
</evidence>
<keyword evidence="7" id="KW-0221">Differentiation</keyword>
<feature type="region of interest" description="Disordered" evidence="12">
    <location>
        <begin position="452"/>
        <end position="472"/>
    </location>
</feature>
<dbReference type="GO" id="GO:0005634">
    <property type="term" value="C:nucleus"/>
    <property type="evidence" value="ECO:0007669"/>
    <property type="project" value="UniProtKB-SubCell"/>
</dbReference>
<dbReference type="EMBL" id="JBBPFD010000005">
    <property type="protein sequence ID" value="KAK7925583.1"/>
    <property type="molecule type" value="Genomic_DNA"/>
</dbReference>
<dbReference type="InterPro" id="IPR009800">
    <property type="entry name" value="HCR"/>
</dbReference>
<reference evidence="14" key="1">
    <citation type="submission" date="2024-04" db="EMBL/GenBank/DDBJ databases">
        <title>Salinicola lusitanus LLJ914,a marine bacterium isolated from the Okinawa Trough.</title>
        <authorList>
            <person name="Li J."/>
        </authorList>
    </citation>
    <scope>NUCLEOTIDE SEQUENCE [LARGE SCALE GENOMIC DNA]</scope>
</reference>
<dbReference type="PANTHER" id="PTHR46822">
    <property type="entry name" value="COILED-COIL ALPHA-HELICAL ROD PROTEIN 1"/>
    <property type="match status" value="1"/>
</dbReference>
<name>A0AAW0PHN6_9GOBI</name>
<dbReference type="Pfam" id="PF07111">
    <property type="entry name" value="HCR"/>
    <property type="match status" value="1"/>
</dbReference>
<dbReference type="Proteomes" id="UP001460270">
    <property type="component" value="Unassembled WGS sequence"/>
</dbReference>
<evidence type="ECO:0000256" key="12">
    <source>
        <dbReference type="SAM" id="MobiDB-lite"/>
    </source>
</evidence>
<comment type="subcellular location">
    <subcellularLocation>
        <location evidence="3">Cytoplasm</location>
    </subcellularLocation>
    <subcellularLocation>
        <location evidence="2">Nucleus</location>
    </subcellularLocation>
</comment>
<evidence type="ECO:0000256" key="10">
    <source>
        <dbReference type="ARBA" id="ARBA00031932"/>
    </source>
</evidence>
<evidence type="ECO:0000256" key="2">
    <source>
        <dbReference type="ARBA" id="ARBA00004123"/>
    </source>
</evidence>
<keyword evidence="14" id="KW-1185">Reference proteome</keyword>
<sequence>MDIPCVGKEKLIVPTDFVKSKVQEKLVPPSHFASTVPSAGAQRATGGKMPATATPINWAKPSLTSLPTADHNHSSYWLAISQTQQEILELKKANQKLMMQPAENLNTNKVRDLSARPVEQSEEWASQWRLEAENYKAETERLKGQVQTLKETTIAHREEIRDKDIILDRQAHELELVREELRKTKAELGFVREELSQTRVQKESLTSQFDHINKKSSEEIQKLNKDLQISRDEAKDLSLKADLCRLQAEEAIKEQTEKLSKQLEEWQKNQETEVEKLTALHQVLQLKGRLTEVSAEKDSLKDHLSQMRQAFETQSATLHSLRNYIGQLAPRMERRTDLMKQLRLNSVNEILALQEDKIIKKNSTDSFVKNGSESVHVLQLWREKVFKLCVQLRTKDIELRGEKHELLSQITAVEQQLKQEQHRTGVLQHSLEDKTAALDLEQFEKETLKQDLAQTQKKNPNSSCRLKKTKNTSTAYQNLHKGSV</sequence>
<dbReference type="GO" id="GO:0030154">
    <property type="term" value="P:cell differentiation"/>
    <property type="evidence" value="ECO:0007669"/>
    <property type="project" value="UniProtKB-KW"/>
</dbReference>
<comment type="caution">
    <text evidence="13">The sequence shown here is derived from an EMBL/GenBank/DDBJ whole genome shotgun (WGS) entry which is preliminary data.</text>
</comment>
<keyword evidence="6" id="KW-0963">Cytoplasm</keyword>
<keyword evidence="5" id="KW-0217">Developmental protein</keyword>
<evidence type="ECO:0000256" key="8">
    <source>
        <dbReference type="ARBA" id="ARBA00023054"/>
    </source>
</evidence>
<evidence type="ECO:0000313" key="14">
    <source>
        <dbReference type="Proteomes" id="UP001460270"/>
    </source>
</evidence>
<evidence type="ECO:0000256" key="1">
    <source>
        <dbReference type="ARBA" id="ARBA00003936"/>
    </source>
</evidence>
<dbReference type="GO" id="GO:0005737">
    <property type="term" value="C:cytoplasm"/>
    <property type="evidence" value="ECO:0007669"/>
    <property type="project" value="UniProtKB-SubCell"/>
</dbReference>
<keyword evidence="9" id="KW-0539">Nucleus</keyword>
<accession>A0AAW0PHN6</accession>
<dbReference type="GO" id="GO:0006611">
    <property type="term" value="P:protein export from nucleus"/>
    <property type="evidence" value="ECO:0007669"/>
    <property type="project" value="TreeGrafter"/>
</dbReference>
<comment type="function">
    <text evidence="1">May be a regulator of keratinocyte proliferation or differentiation.</text>
</comment>
<dbReference type="AlphaFoldDB" id="A0AAW0PHN6"/>
<dbReference type="GO" id="GO:0005814">
    <property type="term" value="C:centriole"/>
    <property type="evidence" value="ECO:0007669"/>
    <property type="project" value="TreeGrafter"/>
</dbReference>
<gene>
    <name evidence="13" type="ORF">WMY93_007893</name>
</gene>
<evidence type="ECO:0000313" key="13">
    <source>
        <dbReference type="EMBL" id="KAK7925583.1"/>
    </source>
</evidence>
<evidence type="ECO:0000256" key="11">
    <source>
        <dbReference type="SAM" id="Coils"/>
    </source>
</evidence>
<feature type="compositionally biased region" description="Polar residues" evidence="12">
    <location>
        <begin position="452"/>
        <end position="464"/>
    </location>
</feature>
<evidence type="ECO:0000256" key="3">
    <source>
        <dbReference type="ARBA" id="ARBA00004496"/>
    </source>
</evidence>
<evidence type="ECO:0000256" key="5">
    <source>
        <dbReference type="ARBA" id="ARBA00022473"/>
    </source>
</evidence>
<organism evidence="13 14">
    <name type="scientific">Mugilogobius chulae</name>
    <name type="common">yellowstripe goby</name>
    <dbReference type="NCBI Taxonomy" id="88201"/>
    <lineage>
        <taxon>Eukaryota</taxon>
        <taxon>Metazoa</taxon>
        <taxon>Chordata</taxon>
        <taxon>Craniata</taxon>
        <taxon>Vertebrata</taxon>
        <taxon>Euteleostomi</taxon>
        <taxon>Actinopterygii</taxon>
        <taxon>Neopterygii</taxon>
        <taxon>Teleostei</taxon>
        <taxon>Neoteleostei</taxon>
        <taxon>Acanthomorphata</taxon>
        <taxon>Gobiaria</taxon>
        <taxon>Gobiiformes</taxon>
        <taxon>Gobioidei</taxon>
        <taxon>Gobiidae</taxon>
        <taxon>Gobionellinae</taxon>
        <taxon>Mugilogobius</taxon>
    </lineage>
</organism>
<evidence type="ECO:0000256" key="9">
    <source>
        <dbReference type="ARBA" id="ARBA00023242"/>
    </source>
</evidence>
<evidence type="ECO:0000256" key="4">
    <source>
        <dbReference type="ARBA" id="ARBA00016468"/>
    </source>
</evidence>
<proteinExistence type="predicted"/>